<accession>A0A1Z4M218</accession>
<dbReference type="Proteomes" id="UP000218418">
    <property type="component" value="Chromosome"/>
</dbReference>
<dbReference type="EMBL" id="AP018227">
    <property type="protein sequence ID" value="BAY87532.1"/>
    <property type="molecule type" value="Genomic_DNA"/>
</dbReference>
<evidence type="ECO:0000313" key="3">
    <source>
        <dbReference type="Proteomes" id="UP000218418"/>
    </source>
</evidence>
<gene>
    <name evidence="2" type="ORF">NIES267_70540</name>
</gene>
<dbReference type="InterPro" id="IPR020885">
    <property type="entry name" value="UPF0367"/>
</dbReference>
<name>A0A1Z4M218_9CYAN</name>
<reference evidence="2 3" key="1">
    <citation type="submission" date="2017-06" db="EMBL/GenBank/DDBJ databases">
        <title>Genome sequencing of cyanobaciteial culture collection at National Institute for Environmental Studies (NIES).</title>
        <authorList>
            <person name="Hirose Y."/>
            <person name="Shimura Y."/>
            <person name="Fujisawa T."/>
            <person name="Nakamura Y."/>
            <person name="Kawachi M."/>
        </authorList>
    </citation>
    <scope>NUCLEOTIDE SEQUENCE [LARGE SCALE GENOMIC DNA]</scope>
    <source>
        <strain evidence="2 3">NIES-267</strain>
    </source>
</reference>
<dbReference type="NCBIfam" id="NF010236">
    <property type="entry name" value="PRK13683.1"/>
    <property type="match status" value="1"/>
</dbReference>
<keyword evidence="3" id="KW-1185">Reference proteome</keyword>
<feature type="region of interest" description="Disordered" evidence="1">
    <location>
        <begin position="71"/>
        <end position="90"/>
    </location>
</feature>
<evidence type="ECO:0000256" key="1">
    <source>
        <dbReference type="SAM" id="MobiDB-lite"/>
    </source>
</evidence>
<proteinExistence type="predicted"/>
<organism evidence="2 3">
    <name type="scientific">Calothrix parasitica NIES-267</name>
    <dbReference type="NCBI Taxonomy" id="1973488"/>
    <lineage>
        <taxon>Bacteria</taxon>
        <taxon>Bacillati</taxon>
        <taxon>Cyanobacteriota</taxon>
        <taxon>Cyanophyceae</taxon>
        <taxon>Nostocales</taxon>
        <taxon>Calotrichaceae</taxon>
        <taxon>Calothrix</taxon>
    </lineage>
</organism>
<dbReference type="Pfam" id="PF26132">
    <property type="entry name" value="UPF0367"/>
    <property type="match status" value="1"/>
</dbReference>
<protein>
    <submittedName>
        <fullName evidence="2">Uncharacterized protein</fullName>
    </submittedName>
</protein>
<evidence type="ECO:0000313" key="2">
    <source>
        <dbReference type="EMBL" id="BAY87532.1"/>
    </source>
</evidence>
<sequence length="90" mass="9707">MFTIDLTVRNTAFPASIQRKTQEDAKAVYDLVLSAMRSNNPDIIELECEGKVEKKIAIRASEISGVQITQKDGTASGSGKTPGFFALASE</sequence>
<dbReference type="OrthoDB" id="516864at2"/>
<dbReference type="AlphaFoldDB" id="A0A1Z4M218"/>